<evidence type="ECO:0000313" key="2">
    <source>
        <dbReference type="EMBL" id="PAB55153.1"/>
    </source>
</evidence>
<sequence>MKNRLKELRKAQGSTLEEIGKAIGFQGNTIYRYETGNREPTFEIWKKLAHFKTKYLWF</sequence>
<feature type="domain" description="HTH cro/C1-type" evidence="1">
    <location>
        <begin position="5"/>
        <end position="51"/>
    </location>
</feature>
<dbReference type="PROSITE" id="PS50943">
    <property type="entry name" value="HTH_CROC1"/>
    <property type="match status" value="1"/>
</dbReference>
<dbReference type="Gene3D" id="1.10.260.40">
    <property type="entry name" value="lambda repressor-like DNA-binding domains"/>
    <property type="match status" value="1"/>
</dbReference>
<dbReference type="SMART" id="SM00530">
    <property type="entry name" value="HTH_XRE"/>
    <property type="match status" value="1"/>
</dbReference>
<dbReference type="CDD" id="cd00093">
    <property type="entry name" value="HTH_XRE"/>
    <property type="match status" value="1"/>
</dbReference>
<comment type="caution">
    <text evidence="2">The sequence shown here is derived from an EMBL/GenBank/DDBJ whole genome shotgun (WGS) entry which is preliminary data.</text>
</comment>
<dbReference type="InterPro" id="IPR001387">
    <property type="entry name" value="Cro/C1-type_HTH"/>
</dbReference>
<dbReference type="EMBL" id="NIBD01000028">
    <property type="protein sequence ID" value="PAB55153.1"/>
    <property type="molecule type" value="Genomic_DNA"/>
</dbReference>
<evidence type="ECO:0000259" key="1">
    <source>
        <dbReference type="PROSITE" id="PS50943"/>
    </source>
</evidence>
<reference evidence="2 3" key="1">
    <citation type="submission" date="2017-05" db="EMBL/GenBank/DDBJ databases">
        <title>Lactobacillus johnsonii from commercial turkeys.</title>
        <authorList>
            <person name="Johnson T.J."/>
            <person name="Youmans B."/>
        </authorList>
    </citation>
    <scope>NUCLEOTIDE SEQUENCE [LARGE SCALE GENOMIC DNA]</scope>
    <source>
        <strain evidence="2 3">UMNLJ114</strain>
    </source>
</reference>
<organism evidence="2 3">
    <name type="scientific">Lactobacillus johnsonii</name>
    <dbReference type="NCBI Taxonomy" id="33959"/>
    <lineage>
        <taxon>Bacteria</taxon>
        <taxon>Bacillati</taxon>
        <taxon>Bacillota</taxon>
        <taxon>Bacilli</taxon>
        <taxon>Lactobacillales</taxon>
        <taxon>Lactobacillaceae</taxon>
        <taxon>Lactobacillus</taxon>
    </lineage>
</organism>
<proteinExistence type="predicted"/>
<evidence type="ECO:0000313" key="3">
    <source>
        <dbReference type="Proteomes" id="UP000216008"/>
    </source>
</evidence>
<protein>
    <recommendedName>
        <fullName evidence="1">HTH cro/C1-type domain-containing protein</fullName>
    </recommendedName>
</protein>
<gene>
    <name evidence="2" type="ORF">A3Q24_05575</name>
</gene>
<dbReference type="AlphaFoldDB" id="A0A267M8M1"/>
<name>A0A267M8M1_LACJH</name>
<dbReference type="Proteomes" id="UP000216008">
    <property type="component" value="Unassembled WGS sequence"/>
</dbReference>
<dbReference type="RefSeq" id="WP_095182833.1">
    <property type="nucleotide sequence ID" value="NZ_NIBD01000028.1"/>
</dbReference>
<dbReference type="SUPFAM" id="SSF47413">
    <property type="entry name" value="lambda repressor-like DNA-binding domains"/>
    <property type="match status" value="1"/>
</dbReference>
<dbReference type="GO" id="GO:0003677">
    <property type="term" value="F:DNA binding"/>
    <property type="evidence" value="ECO:0007669"/>
    <property type="project" value="InterPro"/>
</dbReference>
<dbReference type="Pfam" id="PF01381">
    <property type="entry name" value="HTH_3"/>
    <property type="match status" value="1"/>
</dbReference>
<dbReference type="InterPro" id="IPR010982">
    <property type="entry name" value="Lambda_DNA-bd_dom_sf"/>
</dbReference>
<accession>A0A267M8M1</accession>